<dbReference type="InterPro" id="IPR050171">
    <property type="entry name" value="MFS_Transporters"/>
</dbReference>
<keyword evidence="2" id="KW-0813">Transport</keyword>
<feature type="transmembrane region" description="Helical" evidence="7">
    <location>
        <begin position="107"/>
        <end position="127"/>
    </location>
</feature>
<dbReference type="InterPro" id="IPR020846">
    <property type="entry name" value="MFS_dom"/>
</dbReference>
<feature type="transmembrane region" description="Helical" evidence="7">
    <location>
        <begin position="77"/>
        <end position="95"/>
    </location>
</feature>
<dbReference type="PANTHER" id="PTHR23517">
    <property type="entry name" value="RESISTANCE PROTEIN MDTM, PUTATIVE-RELATED-RELATED"/>
    <property type="match status" value="1"/>
</dbReference>
<protein>
    <submittedName>
        <fullName evidence="9">Predicted arabinose efflux permease, MFS family</fullName>
    </submittedName>
</protein>
<reference evidence="9 10" key="1">
    <citation type="submission" date="2017-05" db="EMBL/GenBank/DDBJ databases">
        <authorList>
            <person name="Varghese N."/>
            <person name="Submissions S."/>
        </authorList>
    </citation>
    <scope>NUCLEOTIDE SEQUENCE [LARGE SCALE GENOMIC DNA]</scope>
    <source>
        <strain evidence="9 10">DSM 29734</strain>
    </source>
</reference>
<dbReference type="PROSITE" id="PS50850">
    <property type="entry name" value="MFS"/>
    <property type="match status" value="1"/>
</dbReference>
<gene>
    <name evidence="9" type="ORF">SAMN06265373_110111</name>
</gene>
<feature type="transmembrane region" description="Helical" evidence="7">
    <location>
        <begin position="139"/>
        <end position="157"/>
    </location>
</feature>
<keyword evidence="10" id="KW-1185">Reference proteome</keyword>
<evidence type="ECO:0000256" key="1">
    <source>
        <dbReference type="ARBA" id="ARBA00004651"/>
    </source>
</evidence>
<dbReference type="PANTHER" id="PTHR23517:SF3">
    <property type="entry name" value="INTEGRAL MEMBRANE TRANSPORT PROTEIN"/>
    <property type="match status" value="1"/>
</dbReference>
<evidence type="ECO:0000256" key="2">
    <source>
        <dbReference type="ARBA" id="ARBA00022448"/>
    </source>
</evidence>
<feature type="transmembrane region" description="Helical" evidence="7">
    <location>
        <begin position="240"/>
        <end position="262"/>
    </location>
</feature>
<feature type="transmembrane region" description="Helical" evidence="7">
    <location>
        <begin position="358"/>
        <end position="374"/>
    </location>
</feature>
<keyword evidence="4 7" id="KW-0812">Transmembrane</keyword>
<proteinExistence type="predicted"/>
<dbReference type="RefSeq" id="WP_283427789.1">
    <property type="nucleotide sequence ID" value="NZ_FXTY01000010.1"/>
</dbReference>
<comment type="subcellular location">
    <subcellularLocation>
        <location evidence="1">Cell membrane</location>
        <topology evidence="1">Multi-pass membrane protein</topology>
    </subcellularLocation>
</comment>
<feature type="transmembrane region" description="Helical" evidence="7">
    <location>
        <begin position="204"/>
        <end position="228"/>
    </location>
</feature>
<feature type="transmembrane region" description="Helical" evidence="7">
    <location>
        <begin position="335"/>
        <end position="351"/>
    </location>
</feature>
<keyword evidence="3" id="KW-1003">Cell membrane</keyword>
<evidence type="ECO:0000256" key="5">
    <source>
        <dbReference type="ARBA" id="ARBA00022989"/>
    </source>
</evidence>
<evidence type="ECO:0000256" key="6">
    <source>
        <dbReference type="ARBA" id="ARBA00023136"/>
    </source>
</evidence>
<comment type="caution">
    <text evidence="9">The sequence shown here is derived from an EMBL/GenBank/DDBJ whole genome shotgun (WGS) entry which is preliminary data.</text>
</comment>
<dbReference type="Proteomes" id="UP001157961">
    <property type="component" value="Unassembled WGS sequence"/>
</dbReference>
<evidence type="ECO:0000256" key="7">
    <source>
        <dbReference type="SAM" id="Phobius"/>
    </source>
</evidence>
<evidence type="ECO:0000256" key="3">
    <source>
        <dbReference type="ARBA" id="ARBA00022475"/>
    </source>
</evidence>
<feature type="domain" description="Major facilitator superfamily (MFS) profile" evidence="8">
    <location>
        <begin position="11"/>
        <end position="376"/>
    </location>
</feature>
<feature type="transmembrane region" description="Helical" evidence="7">
    <location>
        <begin position="163"/>
        <end position="183"/>
    </location>
</feature>
<name>A0ABY1PID5_9RHOB</name>
<organism evidence="9 10">
    <name type="scientific">Shimia sagamensis</name>
    <dbReference type="NCBI Taxonomy" id="1566352"/>
    <lineage>
        <taxon>Bacteria</taxon>
        <taxon>Pseudomonadati</taxon>
        <taxon>Pseudomonadota</taxon>
        <taxon>Alphaproteobacteria</taxon>
        <taxon>Rhodobacterales</taxon>
        <taxon>Roseobacteraceae</taxon>
    </lineage>
</organism>
<evidence type="ECO:0000256" key="4">
    <source>
        <dbReference type="ARBA" id="ARBA00022692"/>
    </source>
</evidence>
<dbReference type="InterPro" id="IPR036259">
    <property type="entry name" value="MFS_trans_sf"/>
</dbReference>
<sequence>MSVDEDHGWRAIIGSSSIMSLALLGDALLYAVLPVYASEFGLTLPWVGIMLSANRFVRVFAYGAIARLAAGLGLRKMCLCAAVTATVSTAAYGVLEGPALLLGARILWGLTYASLVLATLSYAVAFREKVGTRVGVGQAIQRVGPILALFGGAWLVGQTGPQMAFAVLAIPTALGILIALRLPRAISPTKGRNRPPVLARPKPIDVLFFLQGYGVDGVFAITITLIFARNADLSTAVMEGSALLAMRHFGEAIAAPLFGAIADKFGARRVFITAAVLTMVGFICVAAGVTVIGALVMLLFRGALASLGPAVIAADLDVEQDAIGPLARMQAWRDFGAALGPLVAGFSLAYLSAEAQHGIVACALAFGILYWIAAHD</sequence>
<accession>A0ABY1PID5</accession>
<evidence type="ECO:0000313" key="9">
    <source>
        <dbReference type="EMBL" id="SMP34822.1"/>
    </source>
</evidence>
<evidence type="ECO:0000259" key="8">
    <source>
        <dbReference type="PROSITE" id="PS50850"/>
    </source>
</evidence>
<dbReference type="Gene3D" id="1.20.1250.20">
    <property type="entry name" value="MFS general substrate transporter like domains"/>
    <property type="match status" value="2"/>
</dbReference>
<evidence type="ECO:0000313" key="10">
    <source>
        <dbReference type="Proteomes" id="UP001157961"/>
    </source>
</evidence>
<keyword evidence="5 7" id="KW-1133">Transmembrane helix</keyword>
<feature type="transmembrane region" description="Helical" evidence="7">
    <location>
        <begin position="274"/>
        <end position="300"/>
    </location>
</feature>
<dbReference type="EMBL" id="FXTY01000010">
    <property type="protein sequence ID" value="SMP34822.1"/>
    <property type="molecule type" value="Genomic_DNA"/>
</dbReference>
<dbReference type="Pfam" id="PF07690">
    <property type="entry name" value="MFS_1"/>
    <property type="match status" value="2"/>
</dbReference>
<dbReference type="SUPFAM" id="SSF103473">
    <property type="entry name" value="MFS general substrate transporter"/>
    <property type="match status" value="1"/>
</dbReference>
<keyword evidence="6 7" id="KW-0472">Membrane</keyword>
<dbReference type="InterPro" id="IPR011701">
    <property type="entry name" value="MFS"/>
</dbReference>